<organism evidence="3">
    <name type="scientific">Arundo donax</name>
    <name type="common">Giant reed</name>
    <name type="synonym">Donax arundinaceus</name>
    <dbReference type="NCBI Taxonomy" id="35708"/>
    <lineage>
        <taxon>Eukaryota</taxon>
        <taxon>Viridiplantae</taxon>
        <taxon>Streptophyta</taxon>
        <taxon>Embryophyta</taxon>
        <taxon>Tracheophyta</taxon>
        <taxon>Spermatophyta</taxon>
        <taxon>Magnoliopsida</taxon>
        <taxon>Liliopsida</taxon>
        <taxon>Poales</taxon>
        <taxon>Poaceae</taxon>
        <taxon>PACMAD clade</taxon>
        <taxon>Arundinoideae</taxon>
        <taxon>Arundineae</taxon>
        <taxon>Arundo</taxon>
    </lineage>
</organism>
<accession>A0A0A9GRS7</accession>
<reference evidence="3" key="2">
    <citation type="journal article" date="2015" name="Data Brief">
        <title>Shoot transcriptome of the giant reed, Arundo donax.</title>
        <authorList>
            <person name="Barrero R.A."/>
            <person name="Guerrero F.D."/>
            <person name="Moolhuijzen P."/>
            <person name="Goolsby J.A."/>
            <person name="Tidwell J."/>
            <person name="Bellgard S.E."/>
            <person name="Bellgard M.I."/>
        </authorList>
    </citation>
    <scope>NUCLEOTIDE SEQUENCE</scope>
    <source>
        <tissue evidence="3">Shoot tissue taken approximately 20 cm above the soil surface</tissue>
    </source>
</reference>
<protein>
    <recommendedName>
        <fullName evidence="2">Disease resistance R13L4/SHOC-2-like LRR domain-containing protein</fullName>
    </recommendedName>
</protein>
<evidence type="ECO:0000259" key="2">
    <source>
        <dbReference type="Pfam" id="PF23598"/>
    </source>
</evidence>
<evidence type="ECO:0000313" key="3">
    <source>
        <dbReference type="EMBL" id="JAE27122.1"/>
    </source>
</evidence>
<name>A0A0A9GRS7_ARUDO</name>
<feature type="domain" description="Disease resistance R13L4/SHOC-2-like LRR" evidence="2">
    <location>
        <begin position="1"/>
        <end position="91"/>
    </location>
</feature>
<sequence length="91" mass="10112">MTSLRAILGFDICCSSTSAVQELRNLKNLRELGINWTDFTSGNTKHQAAMLRTLGKLGTSNLQSFTVCSRNLGSLEFFGSWSPPPNRLQKF</sequence>
<dbReference type="Pfam" id="PF23598">
    <property type="entry name" value="LRR_14"/>
    <property type="match status" value="1"/>
</dbReference>
<dbReference type="AlphaFoldDB" id="A0A0A9GRS7"/>
<proteinExistence type="predicted"/>
<keyword evidence="1" id="KW-0677">Repeat</keyword>
<dbReference type="InterPro" id="IPR055414">
    <property type="entry name" value="LRR_R13L4/SHOC2-like"/>
</dbReference>
<evidence type="ECO:0000256" key="1">
    <source>
        <dbReference type="ARBA" id="ARBA00022737"/>
    </source>
</evidence>
<dbReference type="EMBL" id="GBRH01170774">
    <property type="protein sequence ID" value="JAE27122.1"/>
    <property type="molecule type" value="Transcribed_RNA"/>
</dbReference>
<reference evidence="3" key="1">
    <citation type="submission" date="2014-09" db="EMBL/GenBank/DDBJ databases">
        <authorList>
            <person name="Magalhaes I.L.F."/>
            <person name="Oliveira U."/>
            <person name="Santos F.R."/>
            <person name="Vidigal T.H.D.A."/>
            <person name="Brescovit A.D."/>
            <person name="Santos A.J."/>
        </authorList>
    </citation>
    <scope>NUCLEOTIDE SEQUENCE</scope>
    <source>
        <tissue evidence="3">Shoot tissue taken approximately 20 cm above the soil surface</tissue>
    </source>
</reference>